<accession>A0A7X1FR02</accession>
<keyword evidence="3" id="KW-1185">Reference proteome</keyword>
<evidence type="ECO:0000313" key="2">
    <source>
        <dbReference type="EMBL" id="MBC2665328.1"/>
    </source>
</evidence>
<gene>
    <name evidence="2" type="ORF">H7F51_07335</name>
</gene>
<proteinExistence type="predicted"/>
<dbReference type="RefSeq" id="WP_185663601.1">
    <property type="nucleotide sequence ID" value="NZ_JACLAW010000005.1"/>
</dbReference>
<evidence type="ECO:0008006" key="4">
    <source>
        <dbReference type="Google" id="ProtNLM"/>
    </source>
</evidence>
<evidence type="ECO:0000313" key="3">
    <source>
        <dbReference type="Proteomes" id="UP000566813"/>
    </source>
</evidence>
<keyword evidence="1" id="KW-1133">Transmembrane helix</keyword>
<comment type="caution">
    <text evidence="2">The sequence shown here is derived from an EMBL/GenBank/DDBJ whole genome shotgun (WGS) entry which is preliminary data.</text>
</comment>
<name>A0A7X1FR02_9SPHN</name>
<reference evidence="2 3" key="1">
    <citation type="submission" date="2020-08" db="EMBL/GenBank/DDBJ databases">
        <title>The genome sequence of type strain Novosphingobium flavum NBRC 111647.</title>
        <authorList>
            <person name="Liu Y."/>
        </authorList>
    </citation>
    <scope>NUCLEOTIDE SEQUENCE [LARGE SCALE GENOMIC DNA]</scope>
    <source>
        <strain evidence="2 3">NBRC 111647</strain>
    </source>
</reference>
<protein>
    <recommendedName>
        <fullName evidence="4">Tetratricopeptide repeat protein</fullName>
    </recommendedName>
</protein>
<organism evidence="2 3">
    <name type="scientific">Novosphingobium flavum</name>
    <dbReference type="NCBI Taxonomy" id="1778672"/>
    <lineage>
        <taxon>Bacteria</taxon>
        <taxon>Pseudomonadati</taxon>
        <taxon>Pseudomonadota</taxon>
        <taxon>Alphaproteobacteria</taxon>
        <taxon>Sphingomonadales</taxon>
        <taxon>Sphingomonadaceae</taxon>
        <taxon>Novosphingobium</taxon>
    </lineage>
</organism>
<dbReference type="Gene3D" id="1.25.40.10">
    <property type="entry name" value="Tetratricopeptide repeat domain"/>
    <property type="match status" value="1"/>
</dbReference>
<evidence type="ECO:0000256" key="1">
    <source>
        <dbReference type="SAM" id="Phobius"/>
    </source>
</evidence>
<dbReference type="Proteomes" id="UP000566813">
    <property type="component" value="Unassembled WGS sequence"/>
</dbReference>
<sequence>MKAALALVLADPVFVRSPSLARLLEYLVEATICGRGKTLKSYSVAVDGLGKSPDFDSQADTYARVLVARLRKALDAFYATAGAEHNQRLLIEGGSYEVHLVAHGQASQTPARIRIGLPGRRLIAAGCIVLLILAAALIMQWRADSLAATQRWRVSNFPFVDVTVHAESGNGEGAELARRMRQSIIMNLDNYEGVRTAYNPSPGAEYSIDVMLRRHGEWYVENVSVIDRKLNRIISSESGNMTFNLSDSELSSDEFLRNLVFYITHPSGIIHANERRRNFSVDSPYGCWLYFSAMVQNNQTIGDKTLSECAGDWHSAAPNHPLAAALYGWALTDRSISAFTDGGRRAALQDAVSVLESARSMNPNSPLLQVAAMRAYAFSGDGAAMRAAADRALKLNPDSLDIQGVVGVMLSLQNDPQGDVLLNKAVAEHFNSPPWYFVGTFVSAMMRDDPASAGRSLVRLRELQHSLPILPILSAAYQARTGHLDEARAQWDRAKAIQPILRIMPDRFFSRMPIAPEVKRRLEQWLAPVLGKGA</sequence>
<dbReference type="AlphaFoldDB" id="A0A7X1FR02"/>
<feature type="transmembrane region" description="Helical" evidence="1">
    <location>
        <begin position="122"/>
        <end position="141"/>
    </location>
</feature>
<dbReference type="InterPro" id="IPR011990">
    <property type="entry name" value="TPR-like_helical_dom_sf"/>
</dbReference>
<keyword evidence="1" id="KW-0812">Transmembrane</keyword>
<dbReference type="SUPFAM" id="SSF48452">
    <property type="entry name" value="TPR-like"/>
    <property type="match status" value="1"/>
</dbReference>
<keyword evidence="1" id="KW-0472">Membrane</keyword>
<dbReference type="EMBL" id="JACLAW010000005">
    <property type="protein sequence ID" value="MBC2665328.1"/>
    <property type="molecule type" value="Genomic_DNA"/>
</dbReference>